<evidence type="ECO:0000313" key="11">
    <source>
        <dbReference type="EMBL" id="MFC5467957.1"/>
    </source>
</evidence>
<evidence type="ECO:0000256" key="1">
    <source>
        <dbReference type="ARBA" id="ARBA00004496"/>
    </source>
</evidence>
<keyword evidence="2" id="KW-0963">Cytoplasm</keyword>
<dbReference type="EMBL" id="JBHSMH010000005">
    <property type="protein sequence ID" value="MFC5467957.1"/>
    <property type="molecule type" value="Genomic_DNA"/>
</dbReference>
<dbReference type="SMART" id="SM00448">
    <property type="entry name" value="REC"/>
    <property type="match status" value="1"/>
</dbReference>
<dbReference type="CDD" id="cd17536">
    <property type="entry name" value="REC_YesN-like"/>
    <property type="match status" value="1"/>
</dbReference>
<dbReference type="InterPro" id="IPR018060">
    <property type="entry name" value="HTH_AraC"/>
</dbReference>
<dbReference type="SMART" id="SM00342">
    <property type="entry name" value="HTH_ARAC"/>
    <property type="match status" value="1"/>
</dbReference>
<reference evidence="12" key="1">
    <citation type="journal article" date="2019" name="Int. J. Syst. Evol. Microbiol.">
        <title>The Global Catalogue of Microorganisms (GCM) 10K type strain sequencing project: providing services to taxonomists for standard genome sequencing and annotation.</title>
        <authorList>
            <consortium name="The Broad Institute Genomics Platform"/>
            <consortium name="The Broad Institute Genome Sequencing Center for Infectious Disease"/>
            <person name="Wu L."/>
            <person name="Ma J."/>
        </authorList>
    </citation>
    <scope>NUCLEOTIDE SEQUENCE [LARGE SCALE GENOMIC DNA]</scope>
    <source>
        <strain evidence="12">CCUG 57113</strain>
    </source>
</reference>
<dbReference type="Pfam" id="PF00072">
    <property type="entry name" value="Response_reg"/>
    <property type="match status" value="1"/>
</dbReference>
<comment type="caution">
    <text evidence="11">The sequence shown here is derived from an EMBL/GenBank/DDBJ whole genome shotgun (WGS) entry which is preliminary data.</text>
</comment>
<dbReference type="InterPro" id="IPR001789">
    <property type="entry name" value="Sig_transdc_resp-reg_receiver"/>
</dbReference>
<dbReference type="Gene3D" id="3.40.50.2300">
    <property type="match status" value="1"/>
</dbReference>
<dbReference type="PANTHER" id="PTHR42713">
    <property type="entry name" value="HISTIDINE KINASE-RELATED"/>
    <property type="match status" value="1"/>
</dbReference>
<evidence type="ECO:0000256" key="6">
    <source>
        <dbReference type="ARBA" id="ARBA00023125"/>
    </source>
</evidence>
<dbReference type="Gene3D" id="1.10.10.60">
    <property type="entry name" value="Homeodomain-like"/>
    <property type="match status" value="2"/>
</dbReference>
<evidence type="ECO:0000256" key="8">
    <source>
        <dbReference type="PROSITE-ProRule" id="PRU00169"/>
    </source>
</evidence>
<accession>A0ABW0LSI1</accession>
<dbReference type="Pfam" id="PF12833">
    <property type="entry name" value="HTH_18"/>
    <property type="match status" value="1"/>
</dbReference>
<dbReference type="PROSITE" id="PS01124">
    <property type="entry name" value="HTH_ARAC_FAMILY_2"/>
    <property type="match status" value="1"/>
</dbReference>
<evidence type="ECO:0000259" key="9">
    <source>
        <dbReference type="PROSITE" id="PS01124"/>
    </source>
</evidence>
<evidence type="ECO:0000256" key="5">
    <source>
        <dbReference type="ARBA" id="ARBA00023015"/>
    </source>
</evidence>
<dbReference type="PANTHER" id="PTHR42713:SF3">
    <property type="entry name" value="TRANSCRIPTIONAL REGULATORY PROTEIN HPTR"/>
    <property type="match status" value="1"/>
</dbReference>
<organism evidence="11 12">
    <name type="scientific">Cohnella suwonensis</name>
    <dbReference type="NCBI Taxonomy" id="696072"/>
    <lineage>
        <taxon>Bacteria</taxon>
        <taxon>Bacillati</taxon>
        <taxon>Bacillota</taxon>
        <taxon>Bacilli</taxon>
        <taxon>Bacillales</taxon>
        <taxon>Paenibacillaceae</taxon>
        <taxon>Cohnella</taxon>
    </lineage>
</organism>
<dbReference type="Proteomes" id="UP001596105">
    <property type="component" value="Unassembled WGS sequence"/>
</dbReference>
<dbReference type="PRINTS" id="PR00032">
    <property type="entry name" value="HTHARAC"/>
</dbReference>
<evidence type="ECO:0000313" key="12">
    <source>
        <dbReference type="Proteomes" id="UP001596105"/>
    </source>
</evidence>
<comment type="subcellular location">
    <subcellularLocation>
        <location evidence="1">Cytoplasm</location>
    </subcellularLocation>
</comment>
<protein>
    <submittedName>
        <fullName evidence="11">Response regulator</fullName>
    </submittedName>
</protein>
<dbReference type="InterPro" id="IPR011006">
    <property type="entry name" value="CheY-like_superfamily"/>
</dbReference>
<dbReference type="InterPro" id="IPR009057">
    <property type="entry name" value="Homeodomain-like_sf"/>
</dbReference>
<feature type="domain" description="Response regulatory" evidence="10">
    <location>
        <begin position="3"/>
        <end position="120"/>
    </location>
</feature>
<keyword evidence="6" id="KW-0238">DNA-binding</keyword>
<keyword evidence="3 8" id="KW-0597">Phosphoprotein</keyword>
<evidence type="ECO:0000256" key="7">
    <source>
        <dbReference type="ARBA" id="ARBA00023163"/>
    </source>
</evidence>
<sequence>MHTVLIADDEPWVAYGIKELVDWESLGFTVIGVAYNGLSALETIMDKKPEVVISDIRMPGLDGIELLERIHQHDLSCKVILISGYSEFEYAQKALRLGAFDYLLKQVDKNKLTDTLLRLKKALIEKLQAYKELDLLLDDLFDIFEPDQKMKVRNFLASRGLEWEYPHFRFISCLFEHSSVSDAEAGMAANSGIRYLRFRTGQHKLSFLINYDEYKDPAGLLDFISVHLSEAHRIGISGIGVYSAPVAKLYQESDVALCSSFSRPESRIIEYKGADHAAALRRTLLQIELAIKEQKQEPLNGGLDELCAACLARQMPIDQISAIYNQIVSLFYKYYGNSDAVHEVDYLNYYQLFRHYGSIGQLFERLKAIFSQQSGEELHISNDTVKKIIEYVDSSFTEDIMLGVLSKKFNISLGYLSTLIKKETGTTYSDYVMNKRMNLAKELLLDASLSIHEIVERVGYRDYFHFNKLFKKQFGITPSKYRKM</sequence>
<feature type="modified residue" description="4-aspartylphosphate" evidence="8">
    <location>
        <position position="55"/>
    </location>
</feature>
<keyword evidence="4" id="KW-0902">Two-component regulatory system</keyword>
<dbReference type="RefSeq" id="WP_209743510.1">
    <property type="nucleotide sequence ID" value="NZ_JBHSMH010000005.1"/>
</dbReference>
<dbReference type="SUPFAM" id="SSF52172">
    <property type="entry name" value="CheY-like"/>
    <property type="match status" value="1"/>
</dbReference>
<gene>
    <name evidence="11" type="ORF">ACFPPD_04440</name>
</gene>
<keyword evidence="7" id="KW-0804">Transcription</keyword>
<name>A0ABW0LSI1_9BACL</name>
<keyword evidence="12" id="KW-1185">Reference proteome</keyword>
<evidence type="ECO:0000256" key="3">
    <source>
        <dbReference type="ARBA" id="ARBA00022553"/>
    </source>
</evidence>
<evidence type="ECO:0000256" key="4">
    <source>
        <dbReference type="ARBA" id="ARBA00023012"/>
    </source>
</evidence>
<evidence type="ECO:0000259" key="10">
    <source>
        <dbReference type="PROSITE" id="PS50110"/>
    </source>
</evidence>
<evidence type="ECO:0000256" key="2">
    <source>
        <dbReference type="ARBA" id="ARBA00022490"/>
    </source>
</evidence>
<keyword evidence="5" id="KW-0805">Transcription regulation</keyword>
<dbReference type="SUPFAM" id="SSF46689">
    <property type="entry name" value="Homeodomain-like"/>
    <property type="match status" value="1"/>
</dbReference>
<proteinExistence type="predicted"/>
<dbReference type="InterPro" id="IPR051552">
    <property type="entry name" value="HptR"/>
</dbReference>
<dbReference type="InterPro" id="IPR020449">
    <property type="entry name" value="Tscrpt_reg_AraC-type_HTH"/>
</dbReference>
<feature type="domain" description="HTH araC/xylS-type" evidence="9">
    <location>
        <begin position="386"/>
        <end position="484"/>
    </location>
</feature>
<dbReference type="PROSITE" id="PS50110">
    <property type="entry name" value="RESPONSE_REGULATORY"/>
    <property type="match status" value="1"/>
</dbReference>